<comment type="caution">
    <text evidence="1">The sequence shown here is derived from an EMBL/GenBank/DDBJ whole genome shotgun (WGS) entry which is preliminary data.</text>
</comment>
<keyword evidence="2" id="KW-1185">Reference proteome</keyword>
<evidence type="ECO:0000313" key="2">
    <source>
        <dbReference type="Proteomes" id="UP001162131"/>
    </source>
</evidence>
<organism evidence="1 2">
    <name type="scientific">Blepharisma stoltei</name>
    <dbReference type="NCBI Taxonomy" id="1481888"/>
    <lineage>
        <taxon>Eukaryota</taxon>
        <taxon>Sar</taxon>
        <taxon>Alveolata</taxon>
        <taxon>Ciliophora</taxon>
        <taxon>Postciliodesmatophora</taxon>
        <taxon>Heterotrichea</taxon>
        <taxon>Heterotrichida</taxon>
        <taxon>Blepharismidae</taxon>
        <taxon>Blepharisma</taxon>
    </lineage>
</organism>
<dbReference type="Proteomes" id="UP001162131">
    <property type="component" value="Unassembled WGS sequence"/>
</dbReference>
<dbReference type="EMBL" id="CAJZBQ010000040">
    <property type="protein sequence ID" value="CAG9326457.1"/>
    <property type="molecule type" value="Genomic_DNA"/>
</dbReference>
<protein>
    <submittedName>
        <fullName evidence="1">Uncharacterized protein</fullName>
    </submittedName>
</protein>
<accession>A0AAU9JGU6</accession>
<gene>
    <name evidence="1" type="ORF">BSTOLATCC_MIC40884</name>
</gene>
<sequence length="81" mass="9322">MNCLSSASVQNIAPLQTYWRNEHDPDLLISVFNTIDPNHKIFEIMKAGYLVLDRPIYDQIRAKDDACVLLLHAGYLTPYEK</sequence>
<proteinExistence type="predicted"/>
<dbReference type="AlphaFoldDB" id="A0AAU9JGU6"/>
<reference evidence="1" key="1">
    <citation type="submission" date="2021-09" db="EMBL/GenBank/DDBJ databases">
        <authorList>
            <consortium name="AG Swart"/>
            <person name="Singh M."/>
            <person name="Singh A."/>
            <person name="Seah K."/>
            <person name="Emmerich C."/>
        </authorList>
    </citation>
    <scope>NUCLEOTIDE SEQUENCE</scope>
    <source>
        <strain evidence="1">ATCC30299</strain>
    </source>
</reference>
<evidence type="ECO:0000313" key="1">
    <source>
        <dbReference type="EMBL" id="CAG9326457.1"/>
    </source>
</evidence>
<name>A0AAU9JGU6_9CILI</name>